<sequence length="40" mass="4838">MDVSVTTVHRRLHTLNYTERLHCKLQTTNWPQKRMARLVC</sequence>
<dbReference type="AlphaFoldDB" id="A0A0E9U9T8"/>
<evidence type="ECO:0000313" key="1">
    <source>
        <dbReference type="EMBL" id="JAH62601.1"/>
    </source>
</evidence>
<accession>A0A0E9U9T8</accession>
<proteinExistence type="predicted"/>
<name>A0A0E9U9T8_ANGAN</name>
<dbReference type="EMBL" id="GBXM01045976">
    <property type="protein sequence ID" value="JAH62601.1"/>
    <property type="molecule type" value="Transcribed_RNA"/>
</dbReference>
<protein>
    <submittedName>
        <fullName evidence="1">Uncharacterized protein</fullName>
    </submittedName>
</protein>
<reference evidence="1" key="1">
    <citation type="submission" date="2014-11" db="EMBL/GenBank/DDBJ databases">
        <authorList>
            <person name="Amaro Gonzalez C."/>
        </authorList>
    </citation>
    <scope>NUCLEOTIDE SEQUENCE</scope>
</reference>
<reference evidence="1" key="2">
    <citation type="journal article" date="2015" name="Fish Shellfish Immunol.">
        <title>Early steps in the European eel (Anguilla anguilla)-Vibrio vulnificus interaction in the gills: Role of the RtxA13 toxin.</title>
        <authorList>
            <person name="Callol A."/>
            <person name="Pajuelo D."/>
            <person name="Ebbesson L."/>
            <person name="Teles M."/>
            <person name="MacKenzie S."/>
            <person name="Amaro C."/>
        </authorList>
    </citation>
    <scope>NUCLEOTIDE SEQUENCE</scope>
</reference>
<organism evidence="1">
    <name type="scientific">Anguilla anguilla</name>
    <name type="common">European freshwater eel</name>
    <name type="synonym">Muraena anguilla</name>
    <dbReference type="NCBI Taxonomy" id="7936"/>
    <lineage>
        <taxon>Eukaryota</taxon>
        <taxon>Metazoa</taxon>
        <taxon>Chordata</taxon>
        <taxon>Craniata</taxon>
        <taxon>Vertebrata</taxon>
        <taxon>Euteleostomi</taxon>
        <taxon>Actinopterygii</taxon>
        <taxon>Neopterygii</taxon>
        <taxon>Teleostei</taxon>
        <taxon>Anguilliformes</taxon>
        <taxon>Anguillidae</taxon>
        <taxon>Anguilla</taxon>
    </lineage>
</organism>